<reference evidence="4 5" key="1">
    <citation type="submission" date="2019-06" db="EMBL/GenBank/DDBJ databases">
        <title>Whole genome shotgun sequence of Streptomyces cacaoi subsp. cacaoi NBRC 12748.</title>
        <authorList>
            <person name="Hosoyama A."/>
            <person name="Uohara A."/>
            <person name="Ohji S."/>
            <person name="Ichikawa N."/>
        </authorList>
    </citation>
    <scope>NUCLEOTIDE SEQUENCE [LARGE SCALE GENOMIC DNA]</scope>
    <source>
        <strain evidence="4 5">NBRC 12748</strain>
    </source>
</reference>
<comment type="caution">
    <text evidence="4">The sequence shown here is derived from an EMBL/GenBank/DDBJ whole genome shotgun (WGS) entry which is preliminary data.</text>
</comment>
<proteinExistence type="predicted"/>
<evidence type="ECO:0000259" key="3">
    <source>
        <dbReference type="Pfam" id="PF19803"/>
    </source>
</evidence>
<sequence length="217" mass="22889">MSAPGGSAEAAERTAEPERRPAGGGGEGAPPPPREGSGRKGRFWSSRRGPASLVALVILAAAALLLYDVASVRAGRGAMSWRRTLADGLATTRVDSVYVLAGAAAAAAVGLWLLVLAVTPGRREMLTMRPDVPQVRAGLERPAAALVLRDRAMEVSGVRSARVKVRRRKVVARAESHFRDLDVVRSDLEGALSEGIGQLGLAHRPRVSVRVGRPKKT</sequence>
<feature type="compositionally biased region" description="Basic and acidic residues" evidence="1">
    <location>
        <begin position="10"/>
        <end position="21"/>
    </location>
</feature>
<dbReference type="Pfam" id="PF19803">
    <property type="entry name" value="DUF6286"/>
    <property type="match status" value="1"/>
</dbReference>
<keyword evidence="2" id="KW-0812">Transmembrane</keyword>
<dbReference type="RefSeq" id="WP_169729619.1">
    <property type="nucleotide sequence ID" value="NZ_BJMM01000067.1"/>
</dbReference>
<dbReference type="EMBL" id="BJMM01000067">
    <property type="protein sequence ID" value="GEB53851.1"/>
    <property type="molecule type" value="Genomic_DNA"/>
</dbReference>
<dbReference type="InterPro" id="IPR046253">
    <property type="entry name" value="DUF6286"/>
</dbReference>
<gene>
    <name evidence="4" type="ORF">SCA03_64020</name>
</gene>
<accession>A0A4Y3R896</accession>
<keyword evidence="2" id="KW-0472">Membrane</keyword>
<evidence type="ECO:0000313" key="4">
    <source>
        <dbReference type="EMBL" id="GEB53851.1"/>
    </source>
</evidence>
<keyword evidence="2" id="KW-1133">Transmembrane helix</keyword>
<feature type="transmembrane region" description="Helical" evidence="2">
    <location>
        <begin position="49"/>
        <end position="67"/>
    </location>
</feature>
<dbReference type="AlphaFoldDB" id="A0A4Y3R896"/>
<name>A0A4Y3R896_STRCI</name>
<dbReference type="Proteomes" id="UP000319210">
    <property type="component" value="Unassembled WGS sequence"/>
</dbReference>
<organism evidence="4 5">
    <name type="scientific">Streptomyces cacaoi</name>
    <dbReference type="NCBI Taxonomy" id="1898"/>
    <lineage>
        <taxon>Bacteria</taxon>
        <taxon>Bacillati</taxon>
        <taxon>Actinomycetota</taxon>
        <taxon>Actinomycetes</taxon>
        <taxon>Kitasatosporales</taxon>
        <taxon>Streptomycetaceae</taxon>
        <taxon>Streptomyces</taxon>
    </lineage>
</organism>
<feature type="transmembrane region" description="Helical" evidence="2">
    <location>
        <begin position="97"/>
        <end position="119"/>
    </location>
</feature>
<feature type="domain" description="DUF6286" evidence="3">
    <location>
        <begin position="108"/>
        <end position="211"/>
    </location>
</feature>
<evidence type="ECO:0000256" key="1">
    <source>
        <dbReference type="SAM" id="MobiDB-lite"/>
    </source>
</evidence>
<keyword evidence="5" id="KW-1185">Reference proteome</keyword>
<evidence type="ECO:0000313" key="5">
    <source>
        <dbReference type="Proteomes" id="UP000319210"/>
    </source>
</evidence>
<protein>
    <recommendedName>
        <fullName evidence="3">DUF6286 domain-containing protein</fullName>
    </recommendedName>
</protein>
<evidence type="ECO:0000256" key="2">
    <source>
        <dbReference type="SAM" id="Phobius"/>
    </source>
</evidence>
<feature type="region of interest" description="Disordered" evidence="1">
    <location>
        <begin position="1"/>
        <end position="43"/>
    </location>
</feature>